<dbReference type="Pfam" id="PF06625">
    <property type="entry name" value="DUF1151"/>
    <property type="match status" value="1"/>
</dbReference>
<dbReference type="PANTHER" id="PTHR16768:SF5">
    <property type="entry name" value="FI14214P"/>
    <property type="match status" value="1"/>
</dbReference>
<dbReference type="AlphaFoldDB" id="A0AAN9Y9Y1"/>
<feature type="coiled-coil region" evidence="2">
    <location>
        <begin position="91"/>
        <end position="124"/>
    </location>
</feature>
<organism evidence="3 4">
    <name type="scientific">Parthenolecanium corni</name>
    <dbReference type="NCBI Taxonomy" id="536013"/>
    <lineage>
        <taxon>Eukaryota</taxon>
        <taxon>Metazoa</taxon>
        <taxon>Ecdysozoa</taxon>
        <taxon>Arthropoda</taxon>
        <taxon>Hexapoda</taxon>
        <taxon>Insecta</taxon>
        <taxon>Pterygota</taxon>
        <taxon>Neoptera</taxon>
        <taxon>Paraneoptera</taxon>
        <taxon>Hemiptera</taxon>
        <taxon>Sternorrhyncha</taxon>
        <taxon>Coccoidea</taxon>
        <taxon>Coccidae</taxon>
        <taxon>Parthenolecanium</taxon>
    </lineage>
</organism>
<evidence type="ECO:0000256" key="1">
    <source>
        <dbReference type="ARBA" id="ARBA00023054"/>
    </source>
</evidence>
<dbReference type="EMBL" id="JBBCAQ010000006">
    <property type="protein sequence ID" value="KAK7603679.1"/>
    <property type="molecule type" value="Genomic_DNA"/>
</dbReference>
<evidence type="ECO:0000313" key="3">
    <source>
        <dbReference type="EMBL" id="KAK7603679.1"/>
    </source>
</evidence>
<proteinExistence type="predicted"/>
<protein>
    <submittedName>
        <fullName evidence="3">Uncharacterized protein</fullName>
    </submittedName>
</protein>
<reference evidence="3 4" key="1">
    <citation type="submission" date="2024-03" db="EMBL/GenBank/DDBJ databases">
        <title>Adaptation during the transition from Ophiocordyceps entomopathogen to insect associate is accompanied by gene loss and intensified selection.</title>
        <authorList>
            <person name="Ward C.M."/>
            <person name="Onetto C.A."/>
            <person name="Borneman A.R."/>
        </authorList>
    </citation>
    <scope>NUCLEOTIDE SEQUENCE [LARGE SCALE GENOMIC DNA]</scope>
    <source>
        <strain evidence="3">AWRI1</strain>
        <tissue evidence="3">Single Adult Female</tissue>
    </source>
</reference>
<keyword evidence="4" id="KW-1185">Reference proteome</keyword>
<gene>
    <name evidence="3" type="ORF">V9T40_003678</name>
</gene>
<accession>A0AAN9Y9Y1</accession>
<keyword evidence="1 2" id="KW-0175">Coiled coil</keyword>
<sequence length="154" mass="17362">MQFDVQTVKLPSTICEKPSVLNCQVPNGAGTPQDIIHNYTARHNTVSESELITPKKPTNPCVESLHHQHLHKELLFNNKIGKSVLNQKSELDKALEKYKDSQIKKELERQKLESRSALEKAIEERAKKIESVALLPNMEVAITLFSVPGVFCSF</sequence>
<dbReference type="PANTHER" id="PTHR16768">
    <property type="entry name" value="DOWN REGULATED IN RENAL CARCINOMA 1/TU3A"/>
    <property type="match status" value="1"/>
</dbReference>
<comment type="caution">
    <text evidence="3">The sequence shown here is derived from an EMBL/GenBank/DDBJ whole genome shotgun (WGS) entry which is preliminary data.</text>
</comment>
<dbReference type="InterPro" id="IPR009533">
    <property type="entry name" value="FAM107"/>
</dbReference>
<dbReference type="Proteomes" id="UP001367676">
    <property type="component" value="Unassembled WGS sequence"/>
</dbReference>
<name>A0AAN9Y9Y1_9HEMI</name>
<evidence type="ECO:0000313" key="4">
    <source>
        <dbReference type="Proteomes" id="UP001367676"/>
    </source>
</evidence>
<evidence type="ECO:0000256" key="2">
    <source>
        <dbReference type="SAM" id="Coils"/>
    </source>
</evidence>